<proteinExistence type="predicted"/>
<feature type="transmembrane region" description="Helical" evidence="7">
    <location>
        <begin position="133"/>
        <end position="152"/>
    </location>
</feature>
<evidence type="ECO:0000256" key="4">
    <source>
        <dbReference type="ARBA" id="ARBA00022692"/>
    </source>
</evidence>
<dbReference type="InterPro" id="IPR000515">
    <property type="entry name" value="MetI-like"/>
</dbReference>
<evidence type="ECO:0000256" key="3">
    <source>
        <dbReference type="ARBA" id="ARBA00022475"/>
    </source>
</evidence>
<reference evidence="9" key="1">
    <citation type="journal article" date="2014" name="Front. Microbiol.">
        <title>High frequency of phylogenetically diverse reductive dehalogenase-homologous genes in deep subseafloor sedimentary metagenomes.</title>
        <authorList>
            <person name="Kawai M."/>
            <person name="Futagami T."/>
            <person name="Toyoda A."/>
            <person name="Takaki Y."/>
            <person name="Nishi S."/>
            <person name="Hori S."/>
            <person name="Arai W."/>
            <person name="Tsubouchi T."/>
            <person name="Morono Y."/>
            <person name="Uchiyama I."/>
            <person name="Ito T."/>
            <person name="Fujiyama A."/>
            <person name="Inagaki F."/>
            <person name="Takami H."/>
        </authorList>
    </citation>
    <scope>NUCLEOTIDE SEQUENCE</scope>
    <source>
        <strain evidence="9">Expedition CK06-06</strain>
    </source>
</reference>
<gene>
    <name evidence="9" type="ORF">S01H4_47905</name>
</gene>
<dbReference type="PANTHER" id="PTHR43163">
    <property type="entry name" value="DIPEPTIDE TRANSPORT SYSTEM PERMEASE PROTEIN DPPB-RELATED"/>
    <property type="match status" value="1"/>
</dbReference>
<feature type="domain" description="ABC transmembrane type-1" evidence="8">
    <location>
        <begin position="47"/>
        <end position="252"/>
    </location>
</feature>
<dbReference type="AlphaFoldDB" id="X1C6F7"/>
<keyword evidence="3" id="KW-1003">Cell membrane</keyword>
<organism evidence="9">
    <name type="scientific">marine sediment metagenome</name>
    <dbReference type="NCBI Taxonomy" id="412755"/>
    <lineage>
        <taxon>unclassified sequences</taxon>
        <taxon>metagenomes</taxon>
        <taxon>ecological metagenomes</taxon>
    </lineage>
</organism>
<evidence type="ECO:0000259" key="8">
    <source>
        <dbReference type="PROSITE" id="PS50928"/>
    </source>
</evidence>
<comment type="caution">
    <text evidence="9">The sequence shown here is derived from an EMBL/GenBank/DDBJ whole genome shotgun (WGS) entry which is preliminary data.</text>
</comment>
<keyword evidence="4 7" id="KW-0812">Transmembrane</keyword>
<evidence type="ECO:0000313" key="9">
    <source>
        <dbReference type="EMBL" id="GAH02947.1"/>
    </source>
</evidence>
<protein>
    <recommendedName>
        <fullName evidence="8">ABC transmembrane type-1 domain-containing protein</fullName>
    </recommendedName>
</protein>
<dbReference type="Pfam" id="PF00528">
    <property type="entry name" value="BPD_transp_1"/>
    <property type="match status" value="1"/>
</dbReference>
<name>X1C6F7_9ZZZZ</name>
<keyword evidence="6 7" id="KW-0472">Membrane</keyword>
<feature type="transmembrane region" description="Helical" evidence="7">
    <location>
        <begin position="187"/>
        <end position="213"/>
    </location>
</feature>
<feature type="transmembrane region" description="Helical" evidence="7">
    <location>
        <begin position="86"/>
        <end position="113"/>
    </location>
</feature>
<dbReference type="Gene3D" id="1.10.3720.10">
    <property type="entry name" value="MetI-like"/>
    <property type="match status" value="1"/>
</dbReference>
<dbReference type="PANTHER" id="PTHR43163:SF6">
    <property type="entry name" value="DIPEPTIDE TRANSPORT SYSTEM PERMEASE PROTEIN DPPB-RELATED"/>
    <property type="match status" value="1"/>
</dbReference>
<evidence type="ECO:0000256" key="6">
    <source>
        <dbReference type="ARBA" id="ARBA00023136"/>
    </source>
</evidence>
<sequence>EIIRHNLGLDLPIHTQFLGWLGGILRGDFGRGLWNGVPVAEELIRRYPISIELGLIGMLIGLAIALPIGIYSAIRQDTWGDYIARSFAIACIAIPAFWLATLVWVFPSIWWNWTPPVRLISFTADPIGNLKQFIVPGFITGMVVSGVTMRMMRTTLLEVLRQDYIRTAWSKGLKERVVVVRHALKNALIPVVTVVGLQVPVTMGMMVIVEQIFCLPGIGRYLLTAITQRDYPVISGVNLCMATFILTVNLLVDLTYAWLDPRVHYK</sequence>
<keyword evidence="2" id="KW-0813">Transport</keyword>
<feature type="transmembrane region" description="Helical" evidence="7">
    <location>
        <begin position="53"/>
        <end position="74"/>
    </location>
</feature>
<dbReference type="EMBL" id="BART01026949">
    <property type="protein sequence ID" value="GAH02947.1"/>
    <property type="molecule type" value="Genomic_DNA"/>
</dbReference>
<dbReference type="GO" id="GO:0071916">
    <property type="term" value="F:dipeptide transmembrane transporter activity"/>
    <property type="evidence" value="ECO:0007669"/>
    <property type="project" value="TreeGrafter"/>
</dbReference>
<feature type="transmembrane region" description="Helical" evidence="7">
    <location>
        <begin position="233"/>
        <end position="259"/>
    </location>
</feature>
<evidence type="ECO:0000256" key="2">
    <source>
        <dbReference type="ARBA" id="ARBA00022448"/>
    </source>
</evidence>
<dbReference type="InterPro" id="IPR035906">
    <property type="entry name" value="MetI-like_sf"/>
</dbReference>
<dbReference type="CDD" id="cd06261">
    <property type="entry name" value="TM_PBP2"/>
    <property type="match status" value="1"/>
</dbReference>
<dbReference type="SUPFAM" id="SSF161098">
    <property type="entry name" value="MetI-like"/>
    <property type="match status" value="1"/>
</dbReference>
<dbReference type="GO" id="GO:0005886">
    <property type="term" value="C:plasma membrane"/>
    <property type="evidence" value="ECO:0007669"/>
    <property type="project" value="UniProtKB-SubCell"/>
</dbReference>
<accession>X1C6F7</accession>
<evidence type="ECO:0000256" key="7">
    <source>
        <dbReference type="SAM" id="Phobius"/>
    </source>
</evidence>
<comment type="subcellular location">
    <subcellularLocation>
        <location evidence="1">Cell membrane</location>
        <topology evidence="1">Multi-pass membrane protein</topology>
    </subcellularLocation>
</comment>
<feature type="non-terminal residue" evidence="9">
    <location>
        <position position="1"/>
    </location>
</feature>
<evidence type="ECO:0000256" key="5">
    <source>
        <dbReference type="ARBA" id="ARBA00022989"/>
    </source>
</evidence>
<dbReference type="PROSITE" id="PS50928">
    <property type="entry name" value="ABC_TM1"/>
    <property type="match status" value="1"/>
</dbReference>
<evidence type="ECO:0000256" key="1">
    <source>
        <dbReference type="ARBA" id="ARBA00004651"/>
    </source>
</evidence>
<keyword evidence="5 7" id="KW-1133">Transmembrane helix</keyword>